<dbReference type="PROSITE" id="PS50893">
    <property type="entry name" value="ABC_TRANSPORTER_2"/>
    <property type="match status" value="1"/>
</dbReference>
<keyword evidence="3 5" id="KW-0067">ATP-binding</keyword>
<dbReference type="GO" id="GO:0005524">
    <property type="term" value="F:ATP binding"/>
    <property type="evidence" value="ECO:0007669"/>
    <property type="project" value="UniProtKB-KW"/>
</dbReference>
<keyword evidence="6" id="KW-1185">Reference proteome</keyword>
<dbReference type="PANTHER" id="PTHR24220">
    <property type="entry name" value="IMPORT ATP-BINDING PROTEIN"/>
    <property type="match status" value="1"/>
</dbReference>
<dbReference type="PANTHER" id="PTHR24220:SF689">
    <property type="entry name" value="LIPOPROTEIN-RELEASING SYSTEM ATP-BINDING PROTEIN LOLD"/>
    <property type="match status" value="1"/>
</dbReference>
<organism evidence="5 6">
    <name type="scientific">Desulfosporosinus metallidurans</name>
    <dbReference type="NCBI Taxonomy" id="1888891"/>
    <lineage>
        <taxon>Bacteria</taxon>
        <taxon>Bacillati</taxon>
        <taxon>Bacillota</taxon>
        <taxon>Clostridia</taxon>
        <taxon>Eubacteriales</taxon>
        <taxon>Desulfitobacteriaceae</taxon>
        <taxon>Desulfosporosinus</taxon>
    </lineage>
</organism>
<dbReference type="InterPro" id="IPR003593">
    <property type="entry name" value="AAA+_ATPase"/>
</dbReference>
<dbReference type="RefSeq" id="WP_075364308.1">
    <property type="nucleotide sequence ID" value="NZ_MLBF01000008.1"/>
</dbReference>
<evidence type="ECO:0000259" key="4">
    <source>
        <dbReference type="PROSITE" id="PS50893"/>
    </source>
</evidence>
<sequence length="221" mass="24395">MRVIETFDIYRFYHNEEEETLALRGVNFQVESGEIVAVMGPSGSGKSTMLACLSGLDEPDGGYVEVLGRRITRRAEAERAAIRSAEIGIVRQSENLFNHLSVEDNIRLQMQLGRKVDERRLLDLLDMVHLRHRRQALPSQISGGESARAALAVALANNPKILLADEPTSEVDAETERQILDLFARHKAQGGAAVITTHSEALAAHADRIIRLVDGRVVTHA</sequence>
<feature type="domain" description="ABC transporter" evidence="4">
    <location>
        <begin position="4"/>
        <end position="221"/>
    </location>
</feature>
<dbReference type="GO" id="GO:0022857">
    <property type="term" value="F:transmembrane transporter activity"/>
    <property type="evidence" value="ECO:0007669"/>
    <property type="project" value="TreeGrafter"/>
</dbReference>
<name>A0A1Q8QZG6_9FIRM</name>
<evidence type="ECO:0000313" key="5">
    <source>
        <dbReference type="EMBL" id="OLN32580.1"/>
    </source>
</evidence>
<dbReference type="InterPro" id="IPR017871">
    <property type="entry name" value="ABC_transporter-like_CS"/>
</dbReference>
<dbReference type="InterPro" id="IPR003439">
    <property type="entry name" value="ABC_transporter-like_ATP-bd"/>
</dbReference>
<keyword evidence="2" id="KW-0547">Nucleotide-binding</keyword>
<comment type="similarity">
    <text evidence="1">Belongs to the ABC transporter superfamily.</text>
</comment>
<evidence type="ECO:0000256" key="2">
    <source>
        <dbReference type="ARBA" id="ARBA00022741"/>
    </source>
</evidence>
<dbReference type="SUPFAM" id="SSF52540">
    <property type="entry name" value="P-loop containing nucleoside triphosphate hydrolases"/>
    <property type="match status" value="1"/>
</dbReference>
<dbReference type="AlphaFoldDB" id="A0A1Q8QZG6"/>
<evidence type="ECO:0000313" key="6">
    <source>
        <dbReference type="Proteomes" id="UP000186102"/>
    </source>
</evidence>
<dbReference type="GO" id="GO:0005886">
    <property type="term" value="C:plasma membrane"/>
    <property type="evidence" value="ECO:0007669"/>
    <property type="project" value="TreeGrafter"/>
</dbReference>
<dbReference type="GO" id="GO:0016887">
    <property type="term" value="F:ATP hydrolysis activity"/>
    <property type="evidence" value="ECO:0007669"/>
    <property type="project" value="InterPro"/>
</dbReference>
<dbReference type="InterPro" id="IPR027417">
    <property type="entry name" value="P-loop_NTPase"/>
</dbReference>
<dbReference type="EMBL" id="MLBF01000008">
    <property type="protein sequence ID" value="OLN32580.1"/>
    <property type="molecule type" value="Genomic_DNA"/>
</dbReference>
<proteinExistence type="inferred from homology"/>
<dbReference type="PROSITE" id="PS00211">
    <property type="entry name" value="ABC_TRANSPORTER_1"/>
    <property type="match status" value="1"/>
</dbReference>
<dbReference type="SMART" id="SM00382">
    <property type="entry name" value="AAA"/>
    <property type="match status" value="1"/>
</dbReference>
<dbReference type="Proteomes" id="UP000186102">
    <property type="component" value="Unassembled WGS sequence"/>
</dbReference>
<evidence type="ECO:0000256" key="3">
    <source>
        <dbReference type="ARBA" id="ARBA00022840"/>
    </source>
</evidence>
<comment type="caution">
    <text evidence="5">The sequence shown here is derived from an EMBL/GenBank/DDBJ whole genome shotgun (WGS) entry which is preliminary data.</text>
</comment>
<dbReference type="STRING" id="1888891.DSOL_1618"/>
<accession>A0A1Q8QZG6</accession>
<dbReference type="Pfam" id="PF00005">
    <property type="entry name" value="ABC_tran"/>
    <property type="match status" value="1"/>
</dbReference>
<dbReference type="OrthoDB" id="9791546at2"/>
<gene>
    <name evidence="5" type="ORF">DSOL_1618</name>
</gene>
<dbReference type="InterPro" id="IPR015854">
    <property type="entry name" value="ABC_transpr_LolD-like"/>
</dbReference>
<dbReference type="Gene3D" id="3.40.50.300">
    <property type="entry name" value="P-loop containing nucleotide triphosphate hydrolases"/>
    <property type="match status" value="1"/>
</dbReference>
<protein>
    <submittedName>
        <fullName evidence="5">ABC transporter ATP-binding protein</fullName>
    </submittedName>
</protein>
<reference evidence="5 6" key="1">
    <citation type="submission" date="2016-09" db="EMBL/GenBank/DDBJ databases">
        <title>Complete genome of Desulfosporosinus sp. OL.</title>
        <authorList>
            <person name="Mardanov A."/>
            <person name="Beletsky A."/>
            <person name="Panova A."/>
            <person name="Karnachuk O."/>
            <person name="Ravin N."/>
        </authorList>
    </citation>
    <scope>NUCLEOTIDE SEQUENCE [LARGE SCALE GENOMIC DNA]</scope>
    <source>
        <strain evidence="5 6">OL</strain>
    </source>
</reference>
<evidence type="ECO:0000256" key="1">
    <source>
        <dbReference type="ARBA" id="ARBA00005417"/>
    </source>
</evidence>